<dbReference type="Proteomes" id="UP001595904">
    <property type="component" value="Unassembled WGS sequence"/>
</dbReference>
<evidence type="ECO:0000313" key="1">
    <source>
        <dbReference type="EMBL" id="MFC4314292.1"/>
    </source>
</evidence>
<dbReference type="EMBL" id="JBHSDU010000015">
    <property type="protein sequence ID" value="MFC4314292.1"/>
    <property type="molecule type" value="Genomic_DNA"/>
</dbReference>
<evidence type="ECO:0008006" key="3">
    <source>
        <dbReference type="Google" id="ProtNLM"/>
    </source>
</evidence>
<reference evidence="2" key="1">
    <citation type="journal article" date="2019" name="Int. J. Syst. Evol. Microbiol.">
        <title>The Global Catalogue of Microorganisms (GCM) 10K type strain sequencing project: providing services to taxonomists for standard genome sequencing and annotation.</title>
        <authorList>
            <consortium name="The Broad Institute Genomics Platform"/>
            <consortium name="The Broad Institute Genome Sequencing Center for Infectious Disease"/>
            <person name="Wu L."/>
            <person name="Ma J."/>
        </authorList>
    </citation>
    <scope>NUCLEOTIDE SEQUENCE [LARGE SCALE GENOMIC DNA]</scope>
    <source>
        <strain evidence="2">CGMCC 1.10759</strain>
    </source>
</reference>
<sequence length="214" mass="23546">MERPPRSSLVFSMCAALVMLAGCENKLNTNFEQEMRERSSTTSTDRYAALGNLQQRLARYYKPEPAQRPAYARQEALGFRPVYESSLKKLDAEEKIAGAEELMASCRPTFDAVLAFQTDETVQAPALPSAATGLVEQLQACRDQAIAAQKSVDEATGQRAHTLRRFASSGMAVVGMMTAARGDEATGIKIWSEAEKLAAEDRPGFEFKARMLVR</sequence>
<organism evidence="1 2">
    <name type="scientific">Steroidobacter flavus</name>
    <dbReference type="NCBI Taxonomy" id="1842136"/>
    <lineage>
        <taxon>Bacteria</taxon>
        <taxon>Pseudomonadati</taxon>
        <taxon>Pseudomonadota</taxon>
        <taxon>Gammaproteobacteria</taxon>
        <taxon>Steroidobacterales</taxon>
        <taxon>Steroidobacteraceae</taxon>
        <taxon>Steroidobacter</taxon>
    </lineage>
</organism>
<evidence type="ECO:0000313" key="2">
    <source>
        <dbReference type="Proteomes" id="UP001595904"/>
    </source>
</evidence>
<comment type="caution">
    <text evidence="1">The sequence shown here is derived from an EMBL/GenBank/DDBJ whole genome shotgun (WGS) entry which is preliminary data.</text>
</comment>
<keyword evidence="2" id="KW-1185">Reference proteome</keyword>
<protein>
    <recommendedName>
        <fullName evidence="3">Lipoprotein</fullName>
    </recommendedName>
</protein>
<proteinExistence type="predicted"/>
<dbReference type="RefSeq" id="WP_380605351.1">
    <property type="nucleotide sequence ID" value="NZ_JBHSDU010000015.1"/>
</dbReference>
<dbReference type="PROSITE" id="PS51257">
    <property type="entry name" value="PROKAR_LIPOPROTEIN"/>
    <property type="match status" value="1"/>
</dbReference>
<name>A0ABV8T4X0_9GAMM</name>
<accession>A0ABV8T4X0</accession>
<gene>
    <name evidence="1" type="ORF">ACFPN2_34830</name>
</gene>